<feature type="transmembrane region" description="Helical" evidence="8">
    <location>
        <begin position="152"/>
        <end position="171"/>
    </location>
</feature>
<accession>A0A1Q8CKB9</accession>
<feature type="transmembrane region" description="Helical" evidence="8">
    <location>
        <begin position="183"/>
        <end position="216"/>
    </location>
</feature>
<dbReference type="RefSeq" id="WP_075128173.1">
    <property type="nucleotide sequence ID" value="NZ_MSIE01000048.1"/>
</dbReference>
<dbReference type="PANTHER" id="PTHR34979:SF1">
    <property type="entry name" value="INNER MEMBRANE PROTEIN YGAZ"/>
    <property type="match status" value="1"/>
</dbReference>
<evidence type="ECO:0000256" key="5">
    <source>
        <dbReference type="ARBA" id="ARBA00022692"/>
    </source>
</evidence>
<evidence type="ECO:0000313" key="10">
    <source>
        <dbReference type="Proteomes" id="UP000185596"/>
    </source>
</evidence>
<organism evidence="9 10">
    <name type="scientific">Actinophytocola xanthii</name>
    <dbReference type="NCBI Taxonomy" id="1912961"/>
    <lineage>
        <taxon>Bacteria</taxon>
        <taxon>Bacillati</taxon>
        <taxon>Actinomycetota</taxon>
        <taxon>Actinomycetes</taxon>
        <taxon>Pseudonocardiales</taxon>
        <taxon>Pseudonocardiaceae</taxon>
    </lineage>
</organism>
<proteinExistence type="inferred from homology"/>
<sequence length="222" mass="22172">MDRSFVTGVRVGLGLALASFVLAVTFGALARSAGWGVVAPIVCSLVVFSGSAQFALVTVMSGGGGVAAAIAAAGLINGRFVPMGIAVSGDLRGGRLRRALEGQAVVDGSWVAAHRGGGRFDRHLLFGATAVQWPAWVAGTALGVVLAPPEGLVHDLGLDVVFPAFFLVLLLDELRSSGRARAAAGLGATVAGGLVLLLPAGVALLGSSAAALLGLATPREDR</sequence>
<keyword evidence="4" id="KW-1003">Cell membrane</keyword>
<keyword evidence="3" id="KW-0813">Transport</keyword>
<dbReference type="PANTHER" id="PTHR34979">
    <property type="entry name" value="INNER MEMBRANE PROTEIN YGAZ"/>
    <property type="match status" value="1"/>
</dbReference>
<name>A0A1Q8CKB9_9PSEU</name>
<evidence type="ECO:0000256" key="1">
    <source>
        <dbReference type="ARBA" id="ARBA00004651"/>
    </source>
</evidence>
<gene>
    <name evidence="9" type="ORF">BU204_24915</name>
</gene>
<dbReference type="GO" id="GO:1903785">
    <property type="term" value="P:L-valine transmembrane transport"/>
    <property type="evidence" value="ECO:0007669"/>
    <property type="project" value="TreeGrafter"/>
</dbReference>
<feature type="transmembrane region" description="Helical" evidence="8">
    <location>
        <begin position="12"/>
        <end position="30"/>
    </location>
</feature>
<evidence type="ECO:0000313" key="9">
    <source>
        <dbReference type="EMBL" id="OLF14807.1"/>
    </source>
</evidence>
<keyword evidence="10" id="KW-1185">Reference proteome</keyword>
<feature type="transmembrane region" description="Helical" evidence="8">
    <location>
        <begin position="124"/>
        <end position="146"/>
    </location>
</feature>
<evidence type="ECO:0000256" key="3">
    <source>
        <dbReference type="ARBA" id="ARBA00022448"/>
    </source>
</evidence>
<comment type="similarity">
    <text evidence="2">Belongs to the AzlC family.</text>
</comment>
<dbReference type="EMBL" id="MSIE01000048">
    <property type="protein sequence ID" value="OLF14807.1"/>
    <property type="molecule type" value="Genomic_DNA"/>
</dbReference>
<dbReference type="GO" id="GO:0005886">
    <property type="term" value="C:plasma membrane"/>
    <property type="evidence" value="ECO:0007669"/>
    <property type="project" value="UniProtKB-SubCell"/>
</dbReference>
<keyword evidence="7 8" id="KW-0472">Membrane</keyword>
<protein>
    <submittedName>
        <fullName evidence="9">Branched-chain amino acid permease</fullName>
    </submittedName>
</protein>
<dbReference type="AlphaFoldDB" id="A0A1Q8CKB9"/>
<keyword evidence="5 8" id="KW-0812">Transmembrane</keyword>
<comment type="subcellular location">
    <subcellularLocation>
        <location evidence="1">Cell membrane</location>
        <topology evidence="1">Multi-pass membrane protein</topology>
    </subcellularLocation>
</comment>
<keyword evidence="6 8" id="KW-1133">Transmembrane helix</keyword>
<evidence type="ECO:0000256" key="6">
    <source>
        <dbReference type="ARBA" id="ARBA00022989"/>
    </source>
</evidence>
<reference evidence="9 10" key="1">
    <citation type="submission" date="2016-12" db="EMBL/GenBank/DDBJ databases">
        <title>The draft genome sequence of Actinophytocola sp. 11-183.</title>
        <authorList>
            <person name="Wang W."/>
            <person name="Yuan L."/>
        </authorList>
    </citation>
    <scope>NUCLEOTIDE SEQUENCE [LARGE SCALE GENOMIC DNA]</scope>
    <source>
        <strain evidence="9 10">11-183</strain>
    </source>
</reference>
<dbReference type="InterPro" id="IPR011606">
    <property type="entry name" value="Brnchd-chn_aa_trnsp_permease"/>
</dbReference>
<evidence type="ECO:0000256" key="4">
    <source>
        <dbReference type="ARBA" id="ARBA00022475"/>
    </source>
</evidence>
<comment type="caution">
    <text evidence="9">The sequence shown here is derived from an EMBL/GenBank/DDBJ whole genome shotgun (WGS) entry which is preliminary data.</text>
</comment>
<evidence type="ECO:0000256" key="2">
    <source>
        <dbReference type="ARBA" id="ARBA00010735"/>
    </source>
</evidence>
<evidence type="ECO:0000256" key="8">
    <source>
        <dbReference type="SAM" id="Phobius"/>
    </source>
</evidence>
<dbReference type="Pfam" id="PF03591">
    <property type="entry name" value="AzlC"/>
    <property type="match status" value="1"/>
</dbReference>
<evidence type="ECO:0000256" key="7">
    <source>
        <dbReference type="ARBA" id="ARBA00023136"/>
    </source>
</evidence>
<dbReference type="STRING" id="1912961.BU204_24915"/>
<dbReference type="Proteomes" id="UP000185596">
    <property type="component" value="Unassembled WGS sequence"/>
</dbReference>